<proteinExistence type="predicted"/>
<evidence type="ECO:0000313" key="1">
    <source>
        <dbReference type="EMBL" id="DAD74093.1"/>
    </source>
</evidence>
<sequence length="70" mass="8272">MTPCKDCPTRHPVCHDTCPKYAEFKRQRAADLAYTKQMTDRGVVYRYDYEDRHRERGRKKYMGANGGADR</sequence>
<protein>
    <submittedName>
        <fullName evidence="1">Uncharacterized protein</fullName>
    </submittedName>
</protein>
<name>A0A8S5LVK8_9CAUD</name>
<dbReference type="EMBL" id="BK014752">
    <property type="protein sequence ID" value="DAD74093.1"/>
    <property type="molecule type" value="Genomic_DNA"/>
</dbReference>
<accession>A0A8S5LVK8</accession>
<organism evidence="1">
    <name type="scientific">Myoviridae sp. ctqYq4</name>
    <dbReference type="NCBI Taxonomy" id="2826702"/>
    <lineage>
        <taxon>Viruses</taxon>
        <taxon>Duplodnaviria</taxon>
        <taxon>Heunggongvirae</taxon>
        <taxon>Uroviricota</taxon>
        <taxon>Caudoviricetes</taxon>
    </lineage>
</organism>
<reference evidence="1" key="1">
    <citation type="journal article" date="2021" name="Proc. Natl. Acad. Sci. U.S.A.">
        <title>A Catalog of Tens of Thousands of Viruses from Human Metagenomes Reveals Hidden Associations with Chronic Diseases.</title>
        <authorList>
            <person name="Tisza M.J."/>
            <person name="Buck C.B."/>
        </authorList>
    </citation>
    <scope>NUCLEOTIDE SEQUENCE</scope>
    <source>
        <strain evidence="1">CtqYq4</strain>
    </source>
</reference>